<sequence length="268" mass="29763">MAELQTYIAGYCTHPACMALRGAGLRICRFPARAWLIRTRQRQWIWDTGYASHFHTQTRRGLISLYRRVTPVHFDEEEALVRQLRADGVTPGELDGILLSHFHGDHIAGLRDFPGVPIYCSGTGWTATRPLRGWAALRQAYVPGLIPEDFKTRMRAVEQLPAVRLPAALQPFEQGWTLPGAEDEVFIVALPGHAAGHLGAFVQTSGGWTLLASDAAWAPASYRDGTPPSRLAHLVLHDVPAYYDTLRRLGELHHGGQVRILLSHEGDI</sequence>
<evidence type="ECO:0000256" key="3">
    <source>
        <dbReference type="ARBA" id="ARBA00022723"/>
    </source>
</evidence>
<dbReference type="Gene3D" id="3.60.15.10">
    <property type="entry name" value="Ribonuclease Z/Hydroxyacylglutathione hydrolase-like"/>
    <property type="match status" value="1"/>
</dbReference>
<dbReference type="InterPro" id="IPR051013">
    <property type="entry name" value="MBL_superfamily_lactonases"/>
</dbReference>
<dbReference type="SUPFAM" id="SSF56281">
    <property type="entry name" value="Metallo-hydrolase/oxidoreductase"/>
    <property type="match status" value="1"/>
</dbReference>
<proteinExistence type="inferred from homology"/>
<feature type="domain" description="Metallo-beta-lactamase" evidence="6">
    <location>
        <begin position="31"/>
        <end position="264"/>
    </location>
</feature>
<dbReference type="EMBL" id="LBNE01000012">
    <property type="protein sequence ID" value="KKO70809.1"/>
    <property type="molecule type" value="Genomic_DNA"/>
</dbReference>
<dbReference type="STRING" id="206506.AAV32_14560"/>
<keyword evidence="3" id="KW-0479">Metal-binding</keyword>
<dbReference type="PATRIC" id="fig|206506.3.peg.3104"/>
<evidence type="ECO:0000313" key="8">
    <source>
        <dbReference type="Proteomes" id="UP000078084"/>
    </source>
</evidence>
<organism evidence="7 8">
    <name type="scientific">Kerstersia gyiorum</name>
    <dbReference type="NCBI Taxonomy" id="206506"/>
    <lineage>
        <taxon>Bacteria</taxon>
        <taxon>Pseudomonadati</taxon>
        <taxon>Pseudomonadota</taxon>
        <taxon>Betaproteobacteria</taxon>
        <taxon>Burkholderiales</taxon>
        <taxon>Alcaligenaceae</taxon>
        <taxon>Kerstersia</taxon>
    </lineage>
</organism>
<dbReference type="GO" id="GO:0046872">
    <property type="term" value="F:metal ion binding"/>
    <property type="evidence" value="ECO:0007669"/>
    <property type="project" value="UniProtKB-KW"/>
</dbReference>
<dbReference type="SMART" id="SM00849">
    <property type="entry name" value="Lactamase_B"/>
    <property type="match status" value="1"/>
</dbReference>
<keyword evidence="4" id="KW-0378">Hydrolase</keyword>
<keyword evidence="5" id="KW-0862">Zinc</keyword>
<evidence type="ECO:0000256" key="4">
    <source>
        <dbReference type="ARBA" id="ARBA00022801"/>
    </source>
</evidence>
<dbReference type="Pfam" id="PF00753">
    <property type="entry name" value="Lactamase_B"/>
    <property type="match status" value="1"/>
</dbReference>
<evidence type="ECO:0000313" key="7">
    <source>
        <dbReference type="EMBL" id="KKO70809.1"/>
    </source>
</evidence>
<protein>
    <submittedName>
        <fullName evidence="7">Metallo-beta-lactamase</fullName>
    </submittedName>
</protein>
<dbReference type="PANTHER" id="PTHR42978">
    <property type="entry name" value="QUORUM-QUENCHING LACTONASE YTNP-RELATED-RELATED"/>
    <property type="match status" value="1"/>
</dbReference>
<evidence type="ECO:0000256" key="5">
    <source>
        <dbReference type="ARBA" id="ARBA00022833"/>
    </source>
</evidence>
<comment type="cofactor">
    <cofactor evidence="1">
        <name>Zn(2+)</name>
        <dbReference type="ChEBI" id="CHEBI:29105"/>
    </cofactor>
</comment>
<dbReference type="InterPro" id="IPR036866">
    <property type="entry name" value="RibonucZ/Hydroxyglut_hydro"/>
</dbReference>
<comment type="caution">
    <text evidence="7">The sequence shown here is derived from an EMBL/GenBank/DDBJ whole genome shotgun (WGS) entry which is preliminary data.</text>
</comment>
<dbReference type="InterPro" id="IPR001279">
    <property type="entry name" value="Metallo-B-lactamas"/>
</dbReference>
<evidence type="ECO:0000259" key="6">
    <source>
        <dbReference type="SMART" id="SM00849"/>
    </source>
</evidence>
<gene>
    <name evidence="7" type="ORF">AAV32_14560</name>
</gene>
<comment type="similarity">
    <text evidence="2">Belongs to the metallo-beta-lactamase superfamily.</text>
</comment>
<evidence type="ECO:0000256" key="2">
    <source>
        <dbReference type="ARBA" id="ARBA00007749"/>
    </source>
</evidence>
<dbReference type="RefSeq" id="WP_068374144.1">
    <property type="nucleotide sequence ID" value="NZ_LBNE01000012.1"/>
</dbReference>
<accession>A0A171KPJ2</accession>
<dbReference type="PANTHER" id="PTHR42978:SF2">
    <property type="entry name" value="102 KBASES UNSTABLE REGION: FROM 1 TO 119443"/>
    <property type="match status" value="1"/>
</dbReference>
<reference evidence="7 8" key="1">
    <citation type="submission" date="2015-04" db="EMBL/GenBank/DDBJ databases">
        <title>Genome sequence of Kerstersia gyiorum CG1.</title>
        <authorList>
            <person name="Greninger A.L."/>
            <person name="Kozyreva V."/>
            <person name="Chaturvedi V."/>
        </authorList>
    </citation>
    <scope>NUCLEOTIDE SEQUENCE [LARGE SCALE GENOMIC DNA]</scope>
    <source>
        <strain evidence="7 8">CG1</strain>
    </source>
</reference>
<dbReference type="AlphaFoldDB" id="A0A171KPJ2"/>
<dbReference type="GO" id="GO:0016787">
    <property type="term" value="F:hydrolase activity"/>
    <property type="evidence" value="ECO:0007669"/>
    <property type="project" value="UniProtKB-KW"/>
</dbReference>
<name>A0A171KPJ2_9BURK</name>
<dbReference type="CDD" id="cd07730">
    <property type="entry name" value="metallo-hydrolase-like_MBL-fold"/>
    <property type="match status" value="1"/>
</dbReference>
<keyword evidence="8" id="KW-1185">Reference proteome</keyword>
<evidence type="ECO:0000256" key="1">
    <source>
        <dbReference type="ARBA" id="ARBA00001947"/>
    </source>
</evidence>
<dbReference type="Proteomes" id="UP000078084">
    <property type="component" value="Unassembled WGS sequence"/>
</dbReference>